<gene>
    <name evidence="1" type="ORF">CONPUDRAFT_142252</name>
</gene>
<name>A0A5M3MY76_CONPW</name>
<dbReference type="RefSeq" id="XP_007765549.1">
    <property type="nucleotide sequence ID" value="XM_007767359.1"/>
</dbReference>
<reference evidence="2" key="1">
    <citation type="journal article" date="2012" name="Science">
        <title>The Paleozoic origin of enzymatic lignin decomposition reconstructed from 31 fungal genomes.</title>
        <authorList>
            <person name="Floudas D."/>
            <person name="Binder M."/>
            <person name="Riley R."/>
            <person name="Barry K."/>
            <person name="Blanchette R.A."/>
            <person name="Henrissat B."/>
            <person name="Martinez A.T."/>
            <person name="Otillar R."/>
            <person name="Spatafora J.W."/>
            <person name="Yadav J.S."/>
            <person name="Aerts A."/>
            <person name="Benoit I."/>
            <person name="Boyd A."/>
            <person name="Carlson A."/>
            <person name="Copeland A."/>
            <person name="Coutinho P.M."/>
            <person name="de Vries R.P."/>
            <person name="Ferreira P."/>
            <person name="Findley K."/>
            <person name="Foster B."/>
            <person name="Gaskell J."/>
            <person name="Glotzer D."/>
            <person name="Gorecki P."/>
            <person name="Heitman J."/>
            <person name="Hesse C."/>
            <person name="Hori C."/>
            <person name="Igarashi K."/>
            <person name="Jurgens J.A."/>
            <person name="Kallen N."/>
            <person name="Kersten P."/>
            <person name="Kohler A."/>
            <person name="Kuees U."/>
            <person name="Kumar T.K.A."/>
            <person name="Kuo A."/>
            <person name="LaButti K."/>
            <person name="Larrondo L.F."/>
            <person name="Lindquist E."/>
            <person name="Ling A."/>
            <person name="Lombard V."/>
            <person name="Lucas S."/>
            <person name="Lundell T."/>
            <person name="Martin R."/>
            <person name="McLaughlin D.J."/>
            <person name="Morgenstern I."/>
            <person name="Morin E."/>
            <person name="Murat C."/>
            <person name="Nagy L.G."/>
            <person name="Nolan M."/>
            <person name="Ohm R.A."/>
            <person name="Patyshakuliyeva A."/>
            <person name="Rokas A."/>
            <person name="Ruiz-Duenas F.J."/>
            <person name="Sabat G."/>
            <person name="Salamov A."/>
            <person name="Samejima M."/>
            <person name="Schmutz J."/>
            <person name="Slot J.C."/>
            <person name="St John F."/>
            <person name="Stenlid J."/>
            <person name="Sun H."/>
            <person name="Sun S."/>
            <person name="Syed K."/>
            <person name="Tsang A."/>
            <person name="Wiebenga A."/>
            <person name="Young D."/>
            <person name="Pisabarro A."/>
            <person name="Eastwood D.C."/>
            <person name="Martin F."/>
            <person name="Cullen D."/>
            <person name="Grigoriev I.V."/>
            <person name="Hibbett D.S."/>
        </authorList>
    </citation>
    <scope>NUCLEOTIDE SEQUENCE [LARGE SCALE GENOMIC DNA]</scope>
    <source>
        <strain evidence="2">RWD-64-598 SS2</strain>
    </source>
</reference>
<dbReference type="KEGG" id="cput:CONPUDRAFT_142252"/>
<dbReference type="Proteomes" id="UP000053558">
    <property type="component" value="Unassembled WGS sequence"/>
</dbReference>
<dbReference type="GeneID" id="19201722"/>
<organism evidence="1 2">
    <name type="scientific">Coniophora puteana (strain RWD-64-598)</name>
    <name type="common">Brown rot fungus</name>
    <dbReference type="NCBI Taxonomy" id="741705"/>
    <lineage>
        <taxon>Eukaryota</taxon>
        <taxon>Fungi</taxon>
        <taxon>Dikarya</taxon>
        <taxon>Basidiomycota</taxon>
        <taxon>Agaricomycotina</taxon>
        <taxon>Agaricomycetes</taxon>
        <taxon>Agaricomycetidae</taxon>
        <taxon>Boletales</taxon>
        <taxon>Coniophorineae</taxon>
        <taxon>Coniophoraceae</taxon>
        <taxon>Coniophora</taxon>
    </lineage>
</organism>
<protein>
    <submittedName>
        <fullName evidence="1">Uncharacterized protein</fullName>
    </submittedName>
</protein>
<evidence type="ECO:0000313" key="2">
    <source>
        <dbReference type="Proteomes" id="UP000053558"/>
    </source>
</evidence>
<dbReference type="EMBL" id="JH711575">
    <property type="protein sequence ID" value="EIW83581.1"/>
    <property type="molecule type" value="Genomic_DNA"/>
</dbReference>
<dbReference type="OrthoDB" id="3256800at2759"/>
<sequence length="179" mass="20389">MEFSQSSIHATSIVSMAFNYALVWDITHPGTAHQLTQELCKSSTISLNECANELCLRDIRSKCYLVSIKSNGNRCDKYMQRQFSRVYLNVKSVTNYFKSPNRTWSGAQLVKVLGRDCLIFYLWNALASVTQTAARANWPANYNQIGATWMFAVQPMIINHLVIHMNVQLTRGGLSWNED</sequence>
<proteinExistence type="predicted"/>
<dbReference type="AlphaFoldDB" id="A0A5M3MY76"/>
<evidence type="ECO:0000313" key="1">
    <source>
        <dbReference type="EMBL" id="EIW83581.1"/>
    </source>
</evidence>
<accession>A0A5M3MY76</accession>
<comment type="caution">
    <text evidence="1">The sequence shown here is derived from an EMBL/GenBank/DDBJ whole genome shotgun (WGS) entry which is preliminary data.</text>
</comment>
<keyword evidence="2" id="KW-1185">Reference proteome</keyword>